<dbReference type="InterPro" id="IPR057989">
    <property type="entry name" value="TPR_RPAP1/MINIYO-like"/>
</dbReference>
<dbReference type="Proteomes" id="UP000075901">
    <property type="component" value="Unassembled WGS sequence"/>
</dbReference>
<dbReference type="Pfam" id="PF25766">
    <property type="entry name" value="TPR_RPAP1"/>
    <property type="match status" value="1"/>
</dbReference>
<dbReference type="VEuPathDB" id="VectorBase:AMAM005027"/>
<evidence type="ECO:0000259" key="1">
    <source>
        <dbReference type="Pfam" id="PF25766"/>
    </source>
</evidence>
<name>A0A182SE95_9DIPT</name>
<keyword evidence="3" id="KW-1185">Reference proteome</keyword>
<evidence type="ECO:0000313" key="2">
    <source>
        <dbReference type="EnsemblMetazoa" id="AMAM005027-PA"/>
    </source>
</evidence>
<dbReference type="InterPro" id="IPR039913">
    <property type="entry name" value="RPAP1/Rba50"/>
</dbReference>
<proteinExistence type="predicted"/>
<reference evidence="3" key="1">
    <citation type="submission" date="2013-09" db="EMBL/GenBank/DDBJ databases">
        <title>The Genome Sequence of Anopheles maculatus species B.</title>
        <authorList>
            <consortium name="The Broad Institute Genomics Platform"/>
            <person name="Neafsey D.E."/>
            <person name="Besansky N."/>
            <person name="Howell P."/>
            <person name="Walton C."/>
            <person name="Young S.K."/>
            <person name="Zeng Q."/>
            <person name="Gargeya S."/>
            <person name="Fitzgerald M."/>
            <person name="Haas B."/>
            <person name="Abouelleil A."/>
            <person name="Allen A.W."/>
            <person name="Alvarado L."/>
            <person name="Arachchi H.M."/>
            <person name="Berlin A.M."/>
            <person name="Chapman S.B."/>
            <person name="Gainer-Dewar J."/>
            <person name="Goldberg J."/>
            <person name="Griggs A."/>
            <person name="Gujja S."/>
            <person name="Hansen M."/>
            <person name="Howarth C."/>
            <person name="Imamovic A."/>
            <person name="Ireland A."/>
            <person name="Larimer J."/>
            <person name="McCowan C."/>
            <person name="Murphy C."/>
            <person name="Pearson M."/>
            <person name="Poon T.W."/>
            <person name="Priest M."/>
            <person name="Roberts A."/>
            <person name="Saif S."/>
            <person name="Shea T."/>
            <person name="Sisk P."/>
            <person name="Sykes S."/>
            <person name="Wortman J."/>
            <person name="Nusbaum C."/>
            <person name="Birren B."/>
        </authorList>
    </citation>
    <scope>NUCLEOTIDE SEQUENCE [LARGE SCALE GENOMIC DNA]</scope>
    <source>
        <strain evidence="3">maculatus3</strain>
    </source>
</reference>
<dbReference type="PANTHER" id="PTHR21483:SF18">
    <property type="entry name" value="RNA POLYMERASE II-ASSOCIATED PROTEIN 1"/>
    <property type="match status" value="1"/>
</dbReference>
<reference evidence="2" key="2">
    <citation type="submission" date="2020-05" db="UniProtKB">
        <authorList>
            <consortium name="EnsemblMetazoa"/>
        </authorList>
    </citation>
    <scope>IDENTIFICATION</scope>
    <source>
        <strain evidence="2">maculatus3</strain>
    </source>
</reference>
<organism evidence="2 3">
    <name type="scientific">Anopheles maculatus</name>
    <dbReference type="NCBI Taxonomy" id="74869"/>
    <lineage>
        <taxon>Eukaryota</taxon>
        <taxon>Metazoa</taxon>
        <taxon>Ecdysozoa</taxon>
        <taxon>Arthropoda</taxon>
        <taxon>Hexapoda</taxon>
        <taxon>Insecta</taxon>
        <taxon>Pterygota</taxon>
        <taxon>Neoptera</taxon>
        <taxon>Endopterygota</taxon>
        <taxon>Diptera</taxon>
        <taxon>Nematocera</taxon>
        <taxon>Culicoidea</taxon>
        <taxon>Culicidae</taxon>
        <taxon>Anophelinae</taxon>
        <taxon>Anopheles</taxon>
        <taxon>Anopheles maculatus group</taxon>
    </lineage>
</organism>
<feature type="domain" description="RPAP1/MINIYO-like TPR repeats" evidence="1">
    <location>
        <begin position="261"/>
        <end position="472"/>
    </location>
</feature>
<dbReference type="GO" id="GO:0006366">
    <property type="term" value="P:transcription by RNA polymerase II"/>
    <property type="evidence" value="ECO:0007669"/>
    <property type="project" value="InterPro"/>
</dbReference>
<sequence>MALTCFSNIFPRKSTSSSSLVLTHFEDRTEYGIASLPSLGAVQVRRYQTVPTLIVTRSYPVFLLHALLRLLLDDGHRTAELKEHIFGSSSHRHYLQALCARTRSYNDDHQTGTVSLIGNWFVQTIEQRYLLDVLQLVVLVEVGGAGREKRTTALQEDPDSEVRRTIGLQLAFFLSYSLSEAFYPALVKLFDDIIFVPSYYTGTAGKGLGVTGADMQRWKLNYKLLAQKAIQNEVNLVPNRDGFTVTEWKTPLLRRSWPYSPLYLLVDRLEKGTPKLELLTETAIISTGLRFAELVEAASISIATPTERLMYLIAAFLGPDSKFLEPDLSALIERRLVALRSQTATRDNVFDFERAKIENRKSFYGLYQLALDTFQSSSYGHGGFGCLLMAPLAQKYDVRWRNMVWSEYVAVLRFITCDEHELFGEMAQYLEPAESDTVLLRSYGQALNSNLLRPGSIPHRIAHHHLQAYRAKVKVMPTKDGEKDN</sequence>
<accession>A0A182SE95</accession>
<dbReference type="PANTHER" id="PTHR21483">
    <property type="entry name" value="RNA POLYMERASE II-ASSOCIATED PROTEIN 1"/>
    <property type="match status" value="1"/>
</dbReference>
<evidence type="ECO:0000313" key="3">
    <source>
        <dbReference type="Proteomes" id="UP000075901"/>
    </source>
</evidence>
<dbReference type="EnsemblMetazoa" id="AMAM005027-RA">
    <property type="protein sequence ID" value="AMAM005027-PA"/>
    <property type="gene ID" value="AMAM005027"/>
</dbReference>
<dbReference type="AlphaFoldDB" id="A0A182SE95"/>
<protein>
    <recommendedName>
        <fullName evidence="1">RPAP1/MINIYO-like TPR repeats domain-containing protein</fullName>
    </recommendedName>
</protein>